<name>A0A6A6DIC4_9PEZI</name>
<protein>
    <submittedName>
        <fullName evidence="1">Uncharacterized protein</fullName>
    </submittedName>
</protein>
<evidence type="ECO:0000313" key="1">
    <source>
        <dbReference type="EMBL" id="KAF2177680.1"/>
    </source>
</evidence>
<dbReference type="EMBL" id="ML994685">
    <property type="protein sequence ID" value="KAF2177680.1"/>
    <property type="molecule type" value="Genomic_DNA"/>
</dbReference>
<dbReference type="Proteomes" id="UP000800200">
    <property type="component" value="Unassembled WGS sequence"/>
</dbReference>
<sequence>MPCISRSHVSFIMVAFDCIPHNSPMVHTQIVSTNKDIRRGNSYIRSGNLILLGKLVLCLHSSNATVGTEGTPCGQPMTLLSTNSTLARDPPQYDIMMSSTHSYSQGATLGSEARKSRAARASEAWQELDTHSRVRKSGFYPQSRGAILALRCEGYGWTAILEKVANCSPSAVKKFVERVLKRADCDPNSDPENLVLSLLLQYIDDPPPAGREERFPEYGEVANEVVRLATLDKKHEDMLQQEIIRIAEQTIGERIPYTTRHRIFKKREIVKRAPPQKIHLNSTY</sequence>
<dbReference type="AlphaFoldDB" id="A0A6A6DIC4"/>
<proteinExistence type="predicted"/>
<evidence type="ECO:0000313" key="2">
    <source>
        <dbReference type="Proteomes" id="UP000800200"/>
    </source>
</evidence>
<reference evidence="1" key="1">
    <citation type="journal article" date="2020" name="Stud. Mycol.">
        <title>101 Dothideomycetes genomes: a test case for predicting lifestyles and emergence of pathogens.</title>
        <authorList>
            <person name="Haridas S."/>
            <person name="Albert R."/>
            <person name="Binder M."/>
            <person name="Bloem J."/>
            <person name="Labutti K."/>
            <person name="Salamov A."/>
            <person name="Andreopoulos B."/>
            <person name="Baker S."/>
            <person name="Barry K."/>
            <person name="Bills G."/>
            <person name="Bluhm B."/>
            <person name="Cannon C."/>
            <person name="Castanera R."/>
            <person name="Culley D."/>
            <person name="Daum C."/>
            <person name="Ezra D."/>
            <person name="Gonzalez J."/>
            <person name="Henrissat B."/>
            <person name="Kuo A."/>
            <person name="Liang C."/>
            <person name="Lipzen A."/>
            <person name="Lutzoni F."/>
            <person name="Magnuson J."/>
            <person name="Mondo S."/>
            <person name="Nolan M."/>
            <person name="Ohm R."/>
            <person name="Pangilinan J."/>
            <person name="Park H.-J."/>
            <person name="Ramirez L."/>
            <person name="Alfaro M."/>
            <person name="Sun H."/>
            <person name="Tritt A."/>
            <person name="Yoshinaga Y."/>
            <person name="Zwiers L.-H."/>
            <person name="Turgeon B."/>
            <person name="Goodwin S."/>
            <person name="Spatafora J."/>
            <person name="Crous P."/>
            <person name="Grigoriev I."/>
        </authorList>
    </citation>
    <scope>NUCLEOTIDE SEQUENCE</scope>
    <source>
        <strain evidence="1">CBS 207.26</strain>
    </source>
</reference>
<organism evidence="1 2">
    <name type="scientific">Zopfia rhizophila CBS 207.26</name>
    <dbReference type="NCBI Taxonomy" id="1314779"/>
    <lineage>
        <taxon>Eukaryota</taxon>
        <taxon>Fungi</taxon>
        <taxon>Dikarya</taxon>
        <taxon>Ascomycota</taxon>
        <taxon>Pezizomycotina</taxon>
        <taxon>Dothideomycetes</taxon>
        <taxon>Dothideomycetes incertae sedis</taxon>
        <taxon>Zopfiaceae</taxon>
        <taxon>Zopfia</taxon>
    </lineage>
</organism>
<gene>
    <name evidence="1" type="ORF">K469DRAFT_806968</name>
</gene>
<accession>A0A6A6DIC4</accession>
<keyword evidence="2" id="KW-1185">Reference proteome</keyword>